<keyword evidence="3" id="KW-0547">Nucleotide-binding</keyword>
<dbReference type="Pfam" id="PF02685">
    <property type="entry name" value="Glucokinase"/>
    <property type="match status" value="1"/>
</dbReference>
<dbReference type="STRING" id="1137284.GCA_001418205_02779"/>
<evidence type="ECO:0000256" key="2">
    <source>
        <dbReference type="ARBA" id="ARBA00022777"/>
    </source>
</evidence>
<keyword evidence="1 3" id="KW-0808">Transferase</keyword>
<dbReference type="EMBL" id="CYHG01000009">
    <property type="protein sequence ID" value="CUB05123.1"/>
    <property type="molecule type" value="Genomic_DNA"/>
</dbReference>
<dbReference type="RefSeq" id="WP_055463843.1">
    <property type="nucleotide sequence ID" value="NZ_CYHG01000009.1"/>
</dbReference>
<dbReference type="HAMAP" id="MF_00524">
    <property type="entry name" value="Glucokinase"/>
    <property type="match status" value="1"/>
</dbReference>
<dbReference type="NCBIfam" id="TIGR00749">
    <property type="entry name" value="glk"/>
    <property type="match status" value="1"/>
</dbReference>
<organism evidence="5 6">
    <name type="scientific">Marinomonas fungiae</name>
    <dbReference type="NCBI Taxonomy" id="1137284"/>
    <lineage>
        <taxon>Bacteria</taxon>
        <taxon>Pseudomonadati</taxon>
        <taxon>Pseudomonadota</taxon>
        <taxon>Gammaproteobacteria</taxon>
        <taxon>Oceanospirillales</taxon>
        <taxon>Oceanospirillaceae</taxon>
        <taxon>Marinomonas</taxon>
    </lineage>
</organism>
<dbReference type="InterPro" id="IPR050201">
    <property type="entry name" value="Bacterial_glucokinase"/>
</dbReference>
<accession>A0A0K6IPW0</accession>
<dbReference type="CDD" id="cd24008">
    <property type="entry name" value="ASKHA_NBD_GLK"/>
    <property type="match status" value="1"/>
</dbReference>
<reference evidence="6" key="1">
    <citation type="submission" date="2015-08" db="EMBL/GenBank/DDBJ databases">
        <authorList>
            <person name="Varghese N."/>
        </authorList>
    </citation>
    <scope>NUCLEOTIDE SEQUENCE [LARGE SCALE GENOMIC DNA]</scope>
    <source>
        <strain evidence="6">JCM 18476</strain>
    </source>
</reference>
<evidence type="ECO:0000313" key="6">
    <source>
        <dbReference type="Proteomes" id="UP000182769"/>
    </source>
</evidence>
<dbReference type="PANTHER" id="PTHR47690">
    <property type="entry name" value="GLUCOKINASE"/>
    <property type="match status" value="1"/>
</dbReference>
<evidence type="ECO:0000313" key="5">
    <source>
        <dbReference type="EMBL" id="CUB05123.1"/>
    </source>
</evidence>
<dbReference type="Gene3D" id="3.30.420.40">
    <property type="match status" value="1"/>
</dbReference>
<gene>
    <name evidence="3" type="primary">glk</name>
    <name evidence="5" type="ORF">Ga0061065_10973</name>
</gene>
<comment type="caution">
    <text evidence="3">Lacks conserved residue(s) required for the propagation of feature annotation.</text>
</comment>
<comment type="subcellular location">
    <subcellularLocation>
        <location evidence="3">Cytoplasm</location>
    </subcellularLocation>
</comment>
<dbReference type="Gene3D" id="3.40.367.20">
    <property type="match status" value="1"/>
</dbReference>
<proteinExistence type="inferred from homology"/>
<name>A0A0K6IPW0_9GAMM</name>
<dbReference type="AlphaFoldDB" id="A0A0K6IPW0"/>
<dbReference type="PANTHER" id="PTHR47690:SF1">
    <property type="entry name" value="GLUCOKINASE"/>
    <property type="match status" value="1"/>
</dbReference>
<dbReference type="SUPFAM" id="SSF53067">
    <property type="entry name" value="Actin-like ATPase domain"/>
    <property type="match status" value="1"/>
</dbReference>
<keyword evidence="3" id="KW-0963">Cytoplasm</keyword>
<dbReference type="InterPro" id="IPR043129">
    <property type="entry name" value="ATPase_NBD"/>
</dbReference>
<sequence length="324" mass="35428">MSHALIADLGGTNARFALVPINQYQPQEVSVYSCKEYESFFDAVSAYVEQCSVNFDSIDAIVLAIAGPVNQEVIRFSNNPWHFTRQQIQDHFGHDKKIALLNDFDAIGHSLEVIPKEELVQIGEPSEIDPNAASWVLGAGTGLGVACVVPQDNGANIVLPGEGGHVDLATCNDQEDYILRFLRERHHRVSAERVLSGMGLENIYEALAHRQGIERRLTAPEIGAAIEAGTDPIADATLDQFFTFLGRVTGDLVLSVETRGGVYIAGGIVPRYLEQIKRSAFRDAMQDKGRMKAFVSPIPTFVVMSEFPGLMGCANYASYLVNQA</sequence>
<dbReference type="GO" id="GO:0005524">
    <property type="term" value="F:ATP binding"/>
    <property type="evidence" value="ECO:0007669"/>
    <property type="project" value="UniProtKB-UniRule"/>
</dbReference>
<comment type="similarity">
    <text evidence="3 4">Belongs to the bacterial glucokinase family.</text>
</comment>
<protein>
    <recommendedName>
        <fullName evidence="3">Glucokinase</fullName>
        <ecNumber evidence="3">2.7.1.2</ecNumber>
    </recommendedName>
    <alternativeName>
        <fullName evidence="3">Glucose kinase</fullName>
    </alternativeName>
</protein>
<evidence type="ECO:0000256" key="1">
    <source>
        <dbReference type="ARBA" id="ARBA00022679"/>
    </source>
</evidence>
<dbReference type="GO" id="GO:0005829">
    <property type="term" value="C:cytosol"/>
    <property type="evidence" value="ECO:0007669"/>
    <property type="project" value="TreeGrafter"/>
</dbReference>
<dbReference type="GO" id="GO:0004340">
    <property type="term" value="F:glucokinase activity"/>
    <property type="evidence" value="ECO:0007669"/>
    <property type="project" value="UniProtKB-UniRule"/>
</dbReference>
<dbReference type="GO" id="GO:0005536">
    <property type="term" value="F:D-glucose binding"/>
    <property type="evidence" value="ECO:0007669"/>
    <property type="project" value="InterPro"/>
</dbReference>
<dbReference type="GO" id="GO:0006096">
    <property type="term" value="P:glycolytic process"/>
    <property type="evidence" value="ECO:0007669"/>
    <property type="project" value="UniProtKB-UniRule"/>
</dbReference>
<keyword evidence="3" id="KW-0324">Glycolysis</keyword>
<keyword evidence="6" id="KW-1185">Reference proteome</keyword>
<comment type="catalytic activity">
    <reaction evidence="3">
        <text>D-glucose + ATP = D-glucose 6-phosphate + ADP + H(+)</text>
        <dbReference type="Rhea" id="RHEA:17825"/>
        <dbReference type="ChEBI" id="CHEBI:4167"/>
        <dbReference type="ChEBI" id="CHEBI:15378"/>
        <dbReference type="ChEBI" id="CHEBI:30616"/>
        <dbReference type="ChEBI" id="CHEBI:61548"/>
        <dbReference type="ChEBI" id="CHEBI:456216"/>
        <dbReference type="EC" id="2.7.1.2"/>
    </reaction>
</comment>
<dbReference type="InterPro" id="IPR003836">
    <property type="entry name" value="Glucokinase"/>
</dbReference>
<keyword evidence="2 3" id="KW-0418">Kinase</keyword>
<dbReference type="Proteomes" id="UP000182769">
    <property type="component" value="Unassembled WGS sequence"/>
</dbReference>
<evidence type="ECO:0000256" key="4">
    <source>
        <dbReference type="RuleBase" id="RU004046"/>
    </source>
</evidence>
<evidence type="ECO:0000256" key="3">
    <source>
        <dbReference type="HAMAP-Rule" id="MF_00524"/>
    </source>
</evidence>
<dbReference type="EC" id="2.7.1.2" evidence="3"/>
<dbReference type="OrthoDB" id="9800595at2"/>
<keyword evidence="3" id="KW-0067">ATP-binding</keyword>